<sequence length="1089" mass="119810">MVFSAPRLPPLPALIARHGHSSLLTEDGELLELDGAATRTQLRTLPPPLLVHSPATLRLLDLPPEPQPVPCLDLLELFLFVHPARTVTPTPRGLARALTEKPEVLPPDRLQDDQAHEEEPGGAWEALNAPLRQAVGAEEIQADLLPQLAERLLADLQLQARAGQGEKLRGMLRPMARAGWAWAPIVSSVLEEALDSPSASQEPVQETEPDAAPGHEALQVWKRLPQWEDAPPRPLPGSQPVSARAARERLARMLGAQAEARPGQADFASAATEAFAPREMPGMPNVVLAEAGTGTGKTLGYVAPASLWAENNDGAVWISTYTRHLQRQIDQELTRLYPDPQTRHLKAVVRKGRENYLCLLNFEEVTQAALNRPPHLAQALIPLALLARWAEATQDGDILGGDLPGWFGELFPPGLLASIADRRGECIHGACPHYQSCFVEHSIRRARQADLVIANHALTLSHAAWNALVPQSETGAKIGDENGMPTRYVFDEGHHIAQAADSAFSLTFSGLEAAELRRWILGAEGSRSRARGLRRRMEDVLALVPTAAPFLQNLLDTASQALPAPGWSLRLEEATQTGTPTHAPPPEETGTDPCSEDESLTLPVQETGFVNPAENMLRAMELHLQTRMEDGKNRLATGRFSPRPPEPLDSEELSPSRPAAPSGRHEQQECDLYPLTPSLLEAAQELTGSLQRMETALRRLIQALGEALKNDPDLEPAQIERVEAAIRSLYRRALAPVQGWNAMLRTMIATAGASEEHEDATPSESSAAVAGEERKAFVDFIRQAPLPFARNGTGQREGRDIALHRHWIDPTIPFARTFQTTSHGLLVTSATLRDRLPQGDENLEWQKAEQRVGAAHFLKPPYRAALMSPFDYARQTRAYIITDVSGEIAPLARAFQQLFECAGGGALGLFTAIRRLREVYRRIHEPLGLRGLPLYAQHVDVMNNATLVDIFRTEVHSCLLGTDAMRDGVDVPGEALRMVVFERTPWPRPDILHRERRRHLLSGSGEAPGSYDDQLTRLRLRQAFGRLIRRADDYGVFVMLDRRLPSRLLSAFPEGVPVQRLPLAQAMEDISAFLARKGQGPRLTEGNLS</sequence>
<dbReference type="InterPro" id="IPR014013">
    <property type="entry name" value="Helic_SF1/SF2_ATP-bd_DinG/Rad3"/>
</dbReference>
<comment type="caution">
    <text evidence="8">The sequence shown here is derived from an EMBL/GenBank/DDBJ whole genome shotgun (WGS) entry which is preliminary data.</text>
</comment>
<dbReference type="SMART" id="SM00491">
    <property type="entry name" value="HELICc2"/>
    <property type="match status" value="1"/>
</dbReference>
<evidence type="ECO:0000256" key="3">
    <source>
        <dbReference type="ARBA" id="ARBA00022840"/>
    </source>
</evidence>
<feature type="compositionally biased region" description="Basic and acidic residues" evidence="6">
    <location>
        <begin position="109"/>
        <end position="119"/>
    </location>
</feature>
<evidence type="ECO:0000256" key="2">
    <source>
        <dbReference type="ARBA" id="ARBA00022801"/>
    </source>
</evidence>
<feature type="region of interest" description="Disordered" evidence="6">
    <location>
        <begin position="575"/>
        <end position="598"/>
    </location>
</feature>
<dbReference type="GO" id="GO:0006139">
    <property type="term" value="P:nucleobase-containing compound metabolic process"/>
    <property type="evidence" value="ECO:0007669"/>
    <property type="project" value="InterPro"/>
</dbReference>
<evidence type="ECO:0000256" key="6">
    <source>
        <dbReference type="SAM" id="MobiDB-lite"/>
    </source>
</evidence>
<feature type="region of interest" description="Disordered" evidence="6">
    <location>
        <begin position="632"/>
        <end position="667"/>
    </location>
</feature>
<dbReference type="InterPro" id="IPR006555">
    <property type="entry name" value="ATP-dep_Helicase_C"/>
</dbReference>
<dbReference type="Pfam" id="PF13307">
    <property type="entry name" value="Helicase_C_2"/>
    <property type="match status" value="1"/>
</dbReference>
<organism evidence="8 9">
    <name type="scientific">Oecophyllibacter saccharovorans</name>
    <dbReference type="NCBI Taxonomy" id="2558360"/>
    <lineage>
        <taxon>Bacteria</taxon>
        <taxon>Pseudomonadati</taxon>
        <taxon>Pseudomonadota</taxon>
        <taxon>Alphaproteobacteria</taxon>
        <taxon>Acetobacterales</taxon>
        <taxon>Acetobacteraceae</taxon>
        <taxon>Oecophyllibacter</taxon>
    </lineage>
</organism>
<evidence type="ECO:0000256" key="4">
    <source>
        <dbReference type="ARBA" id="ARBA00038058"/>
    </source>
</evidence>
<protein>
    <submittedName>
        <fullName evidence="8">ATP-dependent DNA helicase</fullName>
    </submittedName>
</protein>
<dbReference type="GO" id="GO:0016818">
    <property type="term" value="F:hydrolase activity, acting on acid anhydrides, in phosphorus-containing anhydrides"/>
    <property type="evidence" value="ECO:0007669"/>
    <property type="project" value="InterPro"/>
</dbReference>
<name>A0A506UQV3_9PROT</name>
<dbReference type="GO" id="GO:0003678">
    <property type="term" value="F:DNA helicase activity"/>
    <property type="evidence" value="ECO:0007669"/>
    <property type="project" value="TreeGrafter"/>
</dbReference>
<dbReference type="GO" id="GO:0003676">
    <property type="term" value="F:nucleic acid binding"/>
    <property type="evidence" value="ECO:0007669"/>
    <property type="project" value="InterPro"/>
</dbReference>
<evidence type="ECO:0000259" key="7">
    <source>
        <dbReference type="PROSITE" id="PS51193"/>
    </source>
</evidence>
<dbReference type="PANTHER" id="PTHR11472">
    <property type="entry name" value="DNA REPAIR DEAD HELICASE RAD3/XP-D SUBFAMILY MEMBER"/>
    <property type="match status" value="1"/>
</dbReference>
<keyword evidence="8" id="KW-0347">Helicase</keyword>
<dbReference type="AlphaFoldDB" id="A0A506UQV3"/>
<keyword evidence="9" id="KW-1185">Reference proteome</keyword>
<accession>A0A506UQV3</accession>
<dbReference type="GO" id="GO:0005524">
    <property type="term" value="F:ATP binding"/>
    <property type="evidence" value="ECO:0007669"/>
    <property type="project" value="UniProtKB-KW"/>
</dbReference>
<reference evidence="8 9" key="1">
    <citation type="submission" date="2019-03" db="EMBL/GenBank/DDBJ databases">
        <title>The complete genome sequence of Neokomagataea sp. Jb2 NBRC113641.</title>
        <authorList>
            <person name="Chua K.-O."/>
            <person name="Chan K.-G."/>
            <person name="See-Too W.-S."/>
        </authorList>
    </citation>
    <scope>NUCLEOTIDE SEQUENCE [LARGE SCALE GENOMIC DNA]</scope>
    <source>
        <strain evidence="8 9">Jb2</strain>
    </source>
</reference>
<dbReference type="RefSeq" id="WP_165600007.1">
    <property type="nucleotide sequence ID" value="NZ_SORZ01000001.1"/>
</dbReference>
<dbReference type="Gene3D" id="3.40.50.300">
    <property type="entry name" value="P-loop containing nucleotide triphosphate hydrolases"/>
    <property type="match status" value="2"/>
</dbReference>
<proteinExistence type="inferred from homology"/>
<dbReference type="InterPro" id="IPR045028">
    <property type="entry name" value="DinG/Rad3-like"/>
</dbReference>
<evidence type="ECO:0000313" key="8">
    <source>
        <dbReference type="EMBL" id="TPW35493.1"/>
    </source>
</evidence>
<keyword evidence="1" id="KW-0547">Nucleotide-binding</keyword>
<dbReference type="Proteomes" id="UP000315037">
    <property type="component" value="Unassembled WGS sequence"/>
</dbReference>
<gene>
    <name evidence="8" type="ORF">E3202_00450</name>
</gene>
<comment type="similarity">
    <text evidence="4">Belongs to the helicase family. DinG subfamily.</text>
</comment>
<dbReference type="PROSITE" id="PS51193">
    <property type="entry name" value="HELICASE_ATP_BIND_2"/>
    <property type="match status" value="1"/>
</dbReference>
<feature type="domain" description="Helicase ATP-binding" evidence="7">
    <location>
        <begin position="250"/>
        <end position="554"/>
    </location>
</feature>
<dbReference type="InterPro" id="IPR027417">
    <property type="entry name" value="P-loop_NTPase"/>
</dbReference>
<dbReference type="PANTHER" id="PTHR11472:SF34">
    <property type="entry name" value="REGULATOR OF TELOMERE ELONGATION HELICASE 1"/>
    <property type="match status" value="1"/>
</dbReference>
<evidence type="ECO:0000256" key="1">
    <source>
        <dbReference type="ARBA" id="ARBA00022741"/>
    </source>
</evidence>
<feature type="coiled-coil region" evidence="5">
    <location>
        <begin position="683"/>
        <end position="710"/>
    </location>
</feature>
<dbReference type="EMBL" id="SORZ01000001">
    <property type="protein sequence ID" value="TPW35493.1"/>
    <property type="molecule type" value="Genomic_DNA"/>
</dbReference>
<feature type="region of interest" description="Disordered" evidence="6">
    <location>
        <begin position="100"/>
        <end position="121"/>
    </location>
</feature>
<evidence type="ECO:0000256" key="5">
    <source>
        <dbReference type="SAM" id="Coils"/>
    </source>
</evidence>
<keyword evidence="5" id="KW-0175">Coiled coil</keyword>
<evidence type="ECO:0000313" key="9">
    <source>
        <dbReference type="Proteomes" id="UP000315037"/>
    </source>
</evidence>
<keyword evidence="2" id="KW-0378">Hydrolase</keyword>
<dbReference type="SUPFAM" id="SSF52540">
    <property type="entry name" value="P-loop containing nucleoside triphosphate hydrolases"/>
    <property type="match status" value="1"/>
</dbReference>
<keyword evidence="3" id="KW-0067">ATP-binding</keyword>